<keyword evidence="3" id="KW-1185">Reference proteome</keyword>
<comment type="caution">
    <text evidence="2">The sequence shown here is derived from an EMBL/GenBank/DDBJ whole genome shotgun (WGS) entry which is preliminary data.</text>
</comment>
<sequence>MIAEATLNEICDFASTQVLGEALINELRTRYPDYHFTWCFEDDIGATAKPWTERETFNLYLVNSSDHCSKLSSDAGSASGIVLAEVIPDDD</sequence>
<name>A0A081FVN4_9GAMM</name>
<dbReference type="Pfam" id="PF19624">
    <property type="entry name" value="DUF6129"/>
    <property type="match status" value="1"/>
</dbReference>
<dbReference type="AlphaFoldDB" id="A0A081FVN4"/>
<proteinExistence type="predicted"/>
<reference evidence="2 3" key="1">
    <citation type="submission" date="2014-04" db="EMBL/GenBank/DDBJ databases">
        <title>Marinobacterium kochiensis sp. nov., isolated from sediment sample collected from Kochi backwaters in Kerala, India.</title>
        <authorList>
            <person name="Singh A."/>
            <person name="Pinnaka A.K."/>
        </authorList>
    </citation>
    <scope>NUCLEOTIDE SEQUENCE [LARGE SCALE GENOMIC DNA]</scope>
    <source>
        <strain evidence="2 3">AK27</strain>
    </source>
</reference>
<organism evidence="2 3">
    <name type="scientific">Marinobacterium lacunae</name>
    <dbReference type="NCBI Taxonomy" id="1232683"/>
    <lineage>
        <taxon>Bacteria</taxon>
        <taxon>Pseudomonadati</taxon>
        <taxon>Pseudomonadota</taxon>
        <taxon>Gammaproteobacteria</taxon>
        <taxon>Oceanospirillales</taxon>
        <taxon>Oceanospirillaceae</taxon>
        <taxon>Marinobacterium</taxon>
    </lineage>
</organism>
<evidence type="ECO:0000259" key="1">
    <source>
        <dbReference type="Pfam" id="PF19624"/>
    </source>
</evidence>
<dbReference type="PATRIC" id="fig|1232683.4.peg.3011"/>
<dbReference type="RefSeq" id="WP_036190074.1">
    <property type="nucleotide sequence ID" value="NZ_JMQN01000047.1"/>
</dbReference>
<dbReference type="OrthoDB" id="7960540at2"/>
<dbReference type="InterPro" id="IPR046132">
    <property type="entry name" value="DUF6129"/>
</dbReference>
<gene>
    <name evidence="2" type="ORF">ADIMK_3061</name>
</gene>
<evidence type="ECO:0000313" key="3">
    <source>
        <dbReference type="Proteomes" id="UP000028252"/>
    </source>
</evidence>
<dbReference type="Proteomes" id="UP000028252">
    <property type="component" value="Unassembled WGS sequence"/>
</dbReference>
<dbReference type="EMBL" id="JMQN01000047">
    <property type="protein sequence ID" value="KEA62589.1"/>
    <property type="molecule type" value="Genomic_DNA"/>
</dbReference>
<evidence type="ECO:0000313" key="2">
    <source>
        <dbReference type="EMBL" id="KEA62589.1"/>
    </source>
</evidence>
<dbReference type="eggNOG" id="ENOG5032ZP4">
    <property type="taxonomic scope" value="Bacteria"/>
</dbReference>
<feature type="domain" description="DUF6129" evidence="1">
    <location>
        <begin position="26"/>
        <end position="75"/>
    </location>
</feature>
<dbReference type="STRING" id="1232683.ADIMK_3061"/>
<accession>A0A081FVN4</accession>
<protein>
    <recommendedName>
        <fullName evidence="1">DUF6129 domain-containing protein</fullName>
    </recommendedName>
</protein>